<keyword evidence="1" id="KW-1133">Transmembrane helix</keyword>
<gene>
    <name evidence="2" type="ORF">PIB30_050337</name>
</gene>
<evidence type="ECO:0000313" key="2">
    <source>
        <dbReference type="EMBL" id="MED6160313.1"/>
    </source>
</evidence>
<dbReference type="Proteomes" id="UP001341840">
    <property type="component" value="Unassembled WGS sequence"/>
</dbReference>
<sequence length="105" mass="11836">MIISSTLLSFGVLVSILVYVMQRQMKQSQKASATSDHHDRNLELSFFDISTITLATNNFSTDNILAKGGFRSVYKCGVLCFVCASFHVCILRQRQNFTFFSNSTH</sequence>
<dbReference type="EMBL" id="JASCZI010121174">
    <property type="protein sequence ID" value="MED6160313.1"/>
    <property type="molecule type" value="Genomic_DNA"/>
</dbReference>
<keyword evidence="1" id="KW-0472">Membrane</keyword>
<keyword evidence="1" id="KW-0812">Transmembrane</keyword>
<evidence type="ECO:0000256" key="1">
    <source>
        <dbReference type="SAM" id="Phobius"/>
    </source>
</evidence>
<dbReference type="Gene3D" id="3.30.200.20">
    <property type="entry name" value="Phosphorylase Kinase, domain 1"/>
    <property type="match status" value="1"/>
</dbReference>
<keyword evidence="3" id="KW-1185">Reference proteome</keyword>
<accession>A0ABU6UJT9</accession>
<feature type="transmembrane region" description="Helical" evidence="1">
    <location>
        <begin position="6"/>
        <end position="22"/>
    </location>
</feature>
<comment type="caution">
    <text evidence="2">The sequence shown here is derived from an EMBL/GenBank/DDBJ whole genome shotgun (WGS) entry which is preliminary data.</text>
</comment>
<organism evidence="2 3">
    <name type="scientific">Stylosanthes scabra</name>
    <dbReference type="NCBI Taxonomy" id="79078"/>
    <lineage>
        <taxon>Eukaryota</taxon>
        <taxon>Viridiplantae</taxon>
        <taxon>Streptophyta</taxon>
        <taxon>Embryophyta</taxon>
        <taxon>Tracheophyta</taxon>
        <taxon>Spermatophyta</taxon>
        <taxon>Magnoliopsida</taxon>
        <taxon>eudicotyledons</taxon>
        <taxon>Gunneridae</taxon>
        <taxon>Pentapetalae</taxon>
        <taxon>rosids</taxon>
        <taxon>fabids</taxon>
        <taxon>Fabales</taxon>
        <taxon>Fabaceae</taxon>
        <taxon>Papilionoideae</taxon>
        <taxon>50 kb inversion clade</taxon>
        <taxon>dalbergioids sensu lato</taxon>
        <taxon>Dalbergieae</taxon>
        <taxon>Pterocarpus clade</taxon>
        <taxon>Stylosanthes</taxon>
    </lineage>
</organism>
<protein>
    <submittedName>
        <fullName evidence="2">Uncharacterized protein</fullName>
    </submittedName>
</protein>
<evidence type="ECO:0000313" key="3">
    <source>
        <dbReference type="Proteomes" id="UP001341840"/>
    </source>
</evidence>
<proteinExistence type="predicted"/>
<name>A0ABU6UJT9_9FABA</name>
<reference evidence="2 3" key="1">
    <citation type="journal article" date="2023" name="Plants (Basel)">
        <title>Bridging the Gap: Combining Genomics and Transcriptomics Approaches to Understand Stylosanthes scabra, an Orphan Legume from the Brazilian Caatinga.</title>
        <authorList>
            <person name="Ferreira-Neto J.R.C."/>
            <person name="da Silva M.D."/>
            <person name="Binneck E."/>
            <person name="de Melo N.F."/>
            <person name="da Silva R.H."/>
            <person name="de Melo A.L.T.M."/>
            <person name="Pandolfi V."/>
            <person name="Bustamante F.O."/>
            <person name="Brasileiro-Vidal A.C."/>
            <person name="Benko-Iseppon A.M."/>
        </authorList>
    </citation>
    <scope>NUCLEOTIDE SEQUENCE [LARGE SCALE GENOMIC DNA]</scope>
    <source>
        <tissue evidence="2">Leaves</tissue>
    </source>
</reference>